<proteinExistence type="predicted"/>
<evidence type="ECO:0000313" key="5">
    <source>
        <dbReference type="Proteomes" id="UP000029734"/>
    </source>
</evidence>
<dbReference type="CDD" id="cd10917">
    <property type="entry name" value="CE4_NodB_like_6s_7s"/>
    <property type="match status" value="1"/>
</dbReference>
<dbReference type="Proteomes" id="UP000029734">
    <property type="component" value="Unassembled WGS sequence"/>
</dbReference>
<evidence type="ECO:0000256" key="1">
    <source>
        <dbReference type="ARBA" id="ARBA00022723"/>
    </source>
</evidence>
<dbReference type="InterPro" id="IPR050248">
    <property type="entry name" value="Polysacc_deacetylase_ArnD"/>
</dbReference>
<dbReference type="InterPro" id="IPR002509">
    <property type="entry name" value="NODB_dom"/>
</dbReference>
<keyword evidence="5" id="KW-1185">Reference proteome</keyword>
<dbReference type="PROSITE" id="PS51677">
    <property type="entry name" value="NODB"/>
    <property type="match status" value="1"/>
</dbReference>
<accession>A0A098MCB9</accession>
<dbReference type="GO" id="GO:0046872">
    <property type="term" value="F:metal ion binding"/>
    <property type="evidence" value="ECO:0007669"/>
    <property type="project" value="UniProtKB-KW"/>
</dbReference>
<dbReference type="Gene3D" id="3.20.20.370">
    <property type="entry name" value="Glycoside hydrolase/deacetylase"/>
    <property type="match status" value="1"/>
</dbReference>
<reference evidence="4 5" key="2">
    <citation type="submission" date="2014-10" db="EMBL/GenBank/DDBJ databases">
        <title>Comparative genomics of the Paenibacillus odorifer group.</title>
        <authorList>
            <person name="Tsai Y.-C."/>
            <person name="Martin N."/>
            <person name="Korlach J."/>
            <person name="Wiedmann M."/>
        </authorList>
    </citation>
    <scope>NUCLEOTIDE SEQUENCE [LARGE SCALE GENOMIC DNA]</scope>
    <source>
        <strain evidence="4 5">DSM 18334</strain>
    </source>
</reference>
<dbReference type="RefSeq" id="WP_036652206.1">
    <property type="nucleotide sequence ID" value="NZ_JQCR01000002.1"/>
</dbReference>
<dbReference type="Pfam" id="PF01522">
    <property type="entry name" value="Polysacc_deac_1"/>
    <property type="match status" value="1"/>
</dbReference>
<dbReference type="SUPFAM" id="SSF88713">
    <property type="entry name" value="Glycoside hydrolase/deacetylase"/>
    <property type="match status" value="1"/>
</dbReference>
<organism evidence="4 5">
    <name type="scientific">Paenibacillus wynnii</name>
    <dbReference type="NCBI Taxonomy" id="268407"/>
    <lineage>
        <taxon>Bacteria</taxon>
        <taxon>Bacillati</taxon>
        <taxon>Bacillota</taxon>
        <taxon>Bacilli</taxon>
        <taxon>Bacillales</taxon>
        <taxon>Paenibacillaceae</taxon>
        <taxon>Paenibacillus</taxon>
    </lineage>
</organism>
<feature type="domain" description="NodB homology" evidence="3">
    <location>
        <begin position="241"/>
        <end position="416"/>
    </location>
</feature>
<evidence type="ECO:0000256" key="2">
    <source>
        <dbReference type="ARBA" id="ARBA00022801"/>
    </source>
</evidence>
<evidence type="ECO:0000313" key="4">
    <source>
        <dbReference type="EMBL" id="KGE20195.1"/>
    </source>
</evidence>
<comment type="caution">
    <text evidence="4">The sequence shown here is derived from an EMBL/GenBank/DDBJ whole genome shotgun (WGS) entry which is preliminary data.</text>
</comment>
<dbReference type="PANTHER" id="PTHR10587">
    <property type="entry name" value="GLYCOSYL TRANSFERASE-RELATED"/>
    <property type="match status" value="1"/>
</dbReference>
<dbReference type="OrthoDB" id="9812065at2"/>
<dbReference type="GO" id="GO:0016810">
    <property type="term" value="F:hydrolase activity, acting on carbon-nitrogen (but not peptide) bonds"/>
    <property type="evidence" value="ECO:0007669"/>
    <property type="project" value="InterPro"/>
</dbReference>
<dbReference type="GO" id="GO:0016020">
    <property type="term" value="C:membrane"/>
    <property type="evidence" value="ECO:0007669"/>
    <property type="project" value="TreeGrafter"/>
</dbReference>
<dbReference type="eggNOG" id="COG0726">
    <property type="taxonomic scope" value="Bacteria"/>
</dbReference>
<keyword evidence="2" id="KW-0378">Hydrolase</keyword>
<keyword evidence="1" id="KW-0479">Metal-binding</keyword>
<gene>
    <name evidence="4" type="ORF">PWYN_13290</name>
</gene>
<dbReference type="EMBL" id="JQCR01000002">
    <property type="protein sequence ID" value="KGE20195.1"/>
    <property type="molecule type" value="Genomic_DNA"/>
</dbReference>
<evidence type="ECO:0000259" key="3">
    <source>
        <dbReference type="PROSITE" id="PS51677"/>
    </source>
</evidence>
<dbReference type="AlphaFoldDB" id="A0A098MCB9"/>
<dbReference type="InterPro" id="IPR011330">
    <property type="entry name" value="Glyco_hydro/deAcase_b/a-brl"/>
</dbReference>
<reference evidence="4 5" key="1">
    <citation type="submission" date="2014-08" db="EMBL/GenBank/DDBJ databases">
        <authorList>
            <person name="den Bakker H.C."/>
        </authorList>
    </citation>
    <scope>NUCLEOTIDE SEQUENCE [LARGE SCALE GENOMIC DNA]</scope>
    <source>
        <strain evidence="4 5">DSM 18334</strain>
    </source>
</reference>
<sequence length="419" mass="48226">MPANETNTLLMIELLSLEHILTGYQIEVGLTRNDGYAKCVLTIDEYTYTQLNLLGPFNLGRVRLSLYPKWDPYRNIHYSTLIKMNRTFSETLYFACSEYYVSQLLQLKQPENPHNEDVMVNQPELPTTKPAQPIYGKSRQRFGRIALRCIMFSVLLLLLSLRWDDSLLTNRVEALEEPVNVTLKGDSVKLAQPLVRTASIQAEPTDSLSEDIVDPPNETSRIPSNEFDLDADTFEYGLPKGYVALTFDDGPSRYTKQIVDILVEHNVSANFFFIGRNVLHRPDEVKYAHEHDMPIGNHSWDHSEMTGNTDQENEANLLKVNQALVDIIQSPITMFRPPYGSIDHNLADKVMDQQMKVLLWNRDPEDWRAKNPEEILNYFHKADSTGGIFLLHERKFTVEALPEIIEYLQSENLKFAIFK</sequence>
<dbReference type="STRING" id="268407.PWYN_13290"/>
<protein>
    <recommendedName>
        <fullName evidence="3">NodB homology domain-containing protein</fullName>
    </recommendedName>
</protein>
<dbReference type="PANTHER" id="PTHR10587:SF133">
    <property type="entry name" value="CHITIN DEACETYLASE 1-RELATED"/>
    <property type="match status" value="1"/>
</dbReference>
<dbReference type="GO" id="GO:0005975">
    <property type="term" value="P:carbohydrate metabolic process"/>
    <property type="evidence" value="ECO:0007669"/>
    <property type="project" value="InterPro"/>
</dbReference>
<name>A0A098MCB9_9BACL</name>